<dbReference type="HOGENOM" id="CLU_020088_6_1_0"/>
<keyword evidence="3 7" id="KW-0812">Transmembrane</keyword>
<sequence length="404" mass="43592" precursor="true">MRLSAVFAVLGPGFITANVDNDPGGILTYSQAGAKFGYTLLWTLIPTTIALIVVQEMAARMGAVTGKGLSDLIREEFGLRITFFTMVVLGLADLGNIAAEFAGIASGMGIFGLSKYLTVPIGAAVVWFVIVRGSYKPVERIFIILSLIYFTYPISAILAHPDWTTAIRQTFIPEWNSSPDYIVMIVGLIGTTVTPWMQFYLQASIVEKGITEKHYSITRWDVIIGCIVTDVIAFFIVVACAATLFKAGHHELNDASEAAQALVPFAGRFAGLLFAVGLVNASMLSAAILPLATAYNVCEGLGFESGIDRRFGEAPIFYGLYTFLIVVGAGCVLIPGLPLLKLILFSQVANGVLIPFVLIFMLILINKRGLMGDWRNGMWANLIAGATSVIMICLTAVMVWNAVH</sequence>
<feature type="transmembrane region" description="Helical" evidence="7">
    <location>
        <begin position="104"/>
        <end position="129"/>
    </location>
</feature>
<feature type="transmembrane region" description="Helical" evidence="7">
    <location>
        <begin position="77"/>
        <end position="98"/>
    </location>
</feature>
<feature type="transmembrane region" description="Helical" evidence="7">
    <location>
        <begin position="265"/>
        <end position="295"/>
    </location>
</feature>
<proteinExistence type="predicted"/>
<feature type="transmembrane region" description="Helical" evidence="7">
    <location>
        <begin position="316"/>
        <end position="337"/>
    </location>
</feature>
<dbReference type="InterPro" id="IPR001046">
    <property type="entry name" value="NRAMP_fam"/>
</dbReference>
<comment type="subcellular location">
    <subcellularLocation>
        <location evidence="1">Membrane</location>
        <topology evidence="1">Multi-pass membrane protein</topology>
    </subcellularLocation>
</comment>
<evidence type="ECO:0000256" key="3">
    <source>
        <dbReference type="ARBA" id="ARBA00022692"/>
    </source>
</evidence>
<dbReference type="AlphaFoldDB" id="Q01QS1"/>
<dbReference type="GO" id="GO:0015293">
    <property type="term" value="F:symporter activity"/>
    <property type="evidence" value="ECO:0007669"/>
    <property type="project" value="UniProtKB-KW"/>
</dbReference>
<evidence type="ECO:0000313" key="8">
    <source>
        <dbReference type="EMBL" id="ABJ87999.1"/>
    </source>
</evidence>
<keyword evidence="5 7" id="KW-1133">Transmembrane helix</keyword>
<organism evidence="8">
    <name type="scientific">Solibacter usitatus (strain Ellin6076)</name>
    <dbReference type="NCBI Taxonomy" id="234267"/>
    <lineage>
        <taxon>Bacteria</taxon>
        <taxon>Pseudomonadati</taxon>
        <taxon>Acidobacteriota</taxon>
        <taxon>Terriglobia</taxon>
        <taxon>Bryobacterales</taxon>
        <taxon>Solibacteraceae</taxon>
        <taxon>Candidatus Solibacter</taxon>
    </lineage>
</organism>
<dbReference type="PANTHER" id="PTHR11706">
    <property type="entry name" value="SOLUTE CARRIER PROTEIN FAMILY 11 MEMBER"/>
    <property type="match status" value="1"/>
</dbReference>
<dbReference type="GO" id="GO:0005384">
    <property type="term" value="F:manganese ion transmembrane transporter activity"/>
    <property type="evidence" value="ECO:0007669"/>
    <property type="project" value="TreeGrafter"/>
</dbReference>
<evidence type="ECO:0000256" key="7">
    <source>
        <dbReference type="SAM" id="Phobius"/>
    </source>
</evidence>
<evidence type="ECO:0000256" key="1">
    <source>
        <dbReference type="ARBA" id="ARBA00004141"/>
    </source>
</evidence>
<feature type="transmembrane region" description="Helical" evidence="7">
    <location>
        <begin position="222"/>
        <end position="245"/>
    </location>
</feature>
<dbReference type="GO" id="GO:0005886">
    <property type="term" value="C:plasma membrane"/>
    <property type="evidence" value="ECO:0007669"/>
    <property type="project" value="TreeGrafter"/>
</dbReference>
<dbReference type="KEGG" id="sus:Acid_7086"/>
<reference evidence="8" key="1">
    <citation type="submission" date="2006-10" db="EMBL/GenBank/DDBJ databases">
        <title>Complete sequence of Solibacter usitatus Ellin6076.</title>
        <authorList>
            <consortium name="US DOE Joint Genome Institute"/>
            <person name="Copeland A."/>
            <person name="Lucas S."/>
            <person name="Lapidus A."/>
            <person name="Barry K."/>
            <person name="Detter J.C."/>
            <person name="Glavina del Rio T."/>
            <person name="Hammon N."/>
            <person name="Israni S."/>
            <person name="Dalin E."/>
            <person name="Tice H."/>
            <person name="Pitluck S."/>
            <person name="Thompson L.S."/>
            <person name="Brettin T."/>
            <person name="Bruce D."/>
            <person name="Han C."/>
            <person name="Tapia R."/>
            <person name="Gilna P."/>
            <person name="Schmutz J."/>
            <person name="Larimer F."/>
            <person name="Land M."/>
            <person name="Hauser L."/>
            <person name="Kyrpides N."/>
            <person name="Mikhailova N."/>
            <person name="Janssen P.H."/>
            <person name="Kuske C.R."/>
            <person name="Richardson P."/>
        </authorList>
    </citation>
    <scope>NUCLEOTIDE SEQUENCE</scope>
    <source>
        <strain evidence="8">Ellin6076</strain>
    </source>
</reference>
<gene>
    <name evidence="8" type="ordered locus">Acid_7086</name>
</gene>
<dbReference type="STRING" id="234267.Acid_7086"/>
<dbReference type="PANTHER" id="PTHR11706:SF33">
    <property type="entry name" value="NATURAL RESISTANCE-ASSOCIATED MACROPHAGE PROTEIN 2"/>
    <property type="match status" value="1"/>
</dbReference>
<dbReference type="InParanoid" id="Q01QS1"/>
<dbReference type="GO" id="GO:0015086">
    <property type="term" value="F:cadmium ion transmembrane transporter activity"/>
    <property type="evidence" value="ECO:0007669"/>
    <property type="project" value="TreeGrafter"/>
</dbReference>
<feature type="transmembrane region" description="Helical" evidence="7">
    <location>
        <begin position="36"/>
        <end position="54"/>
    </location>
</feature>
<evidence type="ECO:0000256" key="6">
    <source>
        <dbReference type="ARBA" id="ARBA00023136"/>
    </source>
</evidence>
<dbReference type="NCBIfam" id="NF037982">
    <property type="entry name" value="Nramp_1"/>
    <property type="match status" value="1"/>
</dbReference>
<feature type="transmembrane region" description="Helical" evidence="7">
    <location>
        <begin position="141"/>
        <end position="161"/>
    </location>
</feature>
<protein>
    <submittedName>
        <fullName evidence="8">Natural resistance-associated macrophage protein</fullName>
    </submittedName>
</protein>
<evidence type="ECO:0000256" key="2">
    <source>
        <dbReference type="ARBA" id="ARBA00022448"/>
    </source>
</evidence>
<keyword evidence="4" id="KW-0769">Symport</keyword>
<feature type="transmembrane region" description="Helical" evidence="7">
    <location>
        <begin position="181"/>
        <end position="201"/>
    </location>
</feature>
<keyword evidence="2" id="KW-0813">Transport</keyword>
<accession>Q01QS1</accession>
<feature type="transmembrane region" description="Helical" evidence="7">
    <location>
        <begin position="378"/>
        <end position="403"/>
    </location>
</feature>
<evidence type="ECO:0000256" key="5">
    <source>
        <dbReference type="ARBA" id="ARBA00022989"/>
    </source>
</evidence>
<dbReference type="EMBL" id="CP000473">
    <property type="protein sequence ID" value="ABJ87999.1"/>
    <property type="molecule type" value="Genomic_DNA"/>
</dbReference>
<dbReference type="GO" id="GO:0034755">
    <property type="term" value="P:iron ion transmembrane transport"/>
    <property type="evidence" value="ECO:0007669"/>
    <property type="project" value="TreeGrafter"/>
</dbReference>
<dbReference type="Pfam" id="PF01566">
    <property type="entry name" value="Nramp"/>
    <property type="match status" value="1"/>
</dbReference>
<keyword evidence="6 7" id="KW-0472">Membrane</keyword>
<name>Q01QS1_SOLUE</name>
<evidence type="ECO:0000256" key="4">
    <source>
        <dbReference type="ARBA" id="ARBA00022847"/>
    </source>
</evidence>
<dbReference type="eggNOG" id="COG1914">
    <property type="taxonomic scope" value="Bacteria"/>
</dbReference>
<feature type="transmembrane region" description="Helical" evidence="7">
    <location>
        <begin position="343"/>
        <end position="366"/>
    </location>
</feature>